<dbReference type="Proteomes" id="UP000605970">
    <property type="component" value="Unassembled WGS sequence"/>
</dbReference>
<dbReference type="NCBIfam" id="NF033547">
    <property type="entry name" value="transpos_IS1595"/>
    <property type="match status" value="1"/>
</dbReference>
<feature type="domain" description="ISXO2-like transposase" evidence="1">
    <location>
        <begin position="141"/>
        <end position="286"/>
    </location>
</feature>
<evidence type="ECO:0000259" key="1">
    <source>
        <dbReference type="SMART" id="SM01126"/>
    </source>
</evidence>
<dbReference type="Pfam" id="PF12762">
    <property type="entry name" value="DDE_Tnp_IS1595"/>
    <property type="match status" value="1"/>
</dbReference>
<name>A0A8S9ZSJ3_9BILA</name>
<sequence length="308" mass="35972">MWNRRKLNETFPNNDIALQWCFDNGFIPSQKLCNTHRTPMILEKGHGKFGRFVCNKGSCKSQNRISCTTGTWFENVKLEIPTVFSLMYSFARDENYTEAINEAARLESNIRASHNTVCDWYNYARELICDDFLSQQNFRGKIGGLNSIIQVDESKIGKRKYHKGRRVEGAWLVGLIENGSEDFRLEICDNNERTAEVLHAIIERHVEKGSILHTDFWKGYLGIERKGYSHERVNHSDPENPFVGPSGVHTNRVESCWRPLKDYFRKKQFHPESLADHIVEYQWRRNCKKENCDTFDALLTSIHRKYGV</sequence>
<dbReference type="PANTHER" id="PTHR47163">
    <property type="entry name" value="DDE_TNP_IS1595 DOMAIN-CONTAINING PROTEIN"/>
    <property type="match status" value="1"/>
</dbReference>
<evidence type="ECO:0000313" key="3">
    <source>
        <dbReference type="Proteomes" id="UP000605970"/>
    </source>
</evidence>
<protein>
    <recommendedName>
        <fullName evidence="1">ISXO2-like transposase domain-containing protein</fullName>
    </recommendedName>
</protein>
<dbReference type="PANTHER" id="PTHR47163:SF3">
    <property type="entry name" value="PROTEIN CBG18017"/>
    <property type="match status" value="1"/>
</dbReference>
<accession>A0A8S9ZSJ3</accession>
<organism evidence="2 3">
    <name type="scientific">Meloidogyne graminicola</name>
    <dbReference type="NCBI Taxonomy" id="189291"/>
    <lineage>
        <taxon>Eukaryota</taxon>
        <taxon>Metazoa</taxon>
        <taxon>Ecdysozoa</taxon>
        <taxon>Nematoda</taxon>
        <taxon>Chromadorea</taxon>
        <taxon>Rhabditida</taxon>
        <taxon>Tylenchina</taxon>
        <taxon>Tylenchomorpha</taxon>
        <taxon>Tylenchoidea</taxon>
        <taxon>Meloidogynidae</taxon>
        <taxon>Meloidogyninae</taxon>
        <taxon>Meloidogyne</taxon>
    </lineage>
</organism>
<dbReference type="InterPro" id="IPR024445">
    <property type="entry name" value="Tnp_ISXO2-like"/>
</dbReference>
<dbReference type="AlphaFoldDB" id="A0A8S9ZSJ3"/>
<comment type="caution">
    <text evidence="2">The sequence shown here is derived from an EMBL/GenBank/DDBJ whole genome shotgun (WGS) entry which is preliminary data.</text>
</comment>
<reference evidence="2" key="1">
    <citation type="journal article" date="2020" name="Ecol. Evol.">
        <title>Genome structure and content of the rice root-knot nematode (Meloidogyne graminicola).</title>
        <authorList>
            <person name="Phan N.T."/>
            <person name="Danchin E.G.J."/>
            <person name="Klopp C."/>
            <person name="Perfus-Barbeoch L."/>
            <person name="Kozlowski D.K."/>
            <person name="Koutsovoulos G.D."/>
            <person name="Lopez-Roques C."/>
            <person name="Bouchez O."/>
            <person name="Zahm M."/>
            <person name="Besnard G."/>
            <person name="Bellafiore S."/>
        </authorList>
    </citation>
    <scope>NUCLEOTIDE SEQUENCE</scope>
    <source>
        <strain evidence="2">VN-18</strain>
    </source>
</reference>
<dbReference type="InterPro" id="IPR053164">
    <property type="entry name" value="IS1016-like_transposase"/>
</dbReference>
<dbReference type="EMBL" id="JABEBT010000032">
    <property type="protein sequence ID" value="KAF7636228.1"/>
    <property type="molecule type" value="Genomic_DNA"/>
</dbReference>
<gene>
    <name evidence="2" type="ORF">Mgra_00004356</name>
</gene>
<dbReference type="SMART" id="SM01126">
    <property type="entry name" value="DDE_Tnp_IS1595"/>
    <property type="match status" value="1"/>
</dbReference>
<keyword evidence="3" id="KW-1185">Reference proteome</keyword>
<proteinExistence type="predicted"/>
<dbReference type="OrthoDB" id="5862080at2759"/>
<evidence type="ECO:0000313" key="2">
    <source>
        <dbReference type="EMBL" id="KAF7636228.1"/>
    </source>
</evidence>